<evidence type="ECO:0000313" key="2">
    <source>
        <dbReference type="Proteomes" id="UP000030748"/>
    </source>
</evidence>
<reference evidence="1 2" key="1">
    <citation type="journal article" date="2013" name="Proc. Natl. Acad. Sci. U.S.A.">
        <title>Fine-scale variation in meiotic recombination in Mimulus inferred from population shotgun sequencing.</title>
        <authorList>
            <person name="Hellsten U."/>
            <person name="Wright K.M."/>
            <person name="Jenkins J."/>
            <person name="Shu S."/>
            <person name="Yuan Y."/>
            <person name="Wessler S.R."/>
            <person name="Schmutz J."/>
            <person name="Willis J.H."/>
            <person name="Rokhsar D.S."/>
        </authorList>
    </citation>
    <scope>NUCLEOTIDE SEQUENCE [LARGE SCALE GENOMIC DNA]</scope>
    <source>
        <strain evidence="2">cv. DUN x IM62</strain>
    </source>
</reference>
<dbReference type="AlphaFoldDB" id="A0A022QB42"/>
<dbReference type="EMBL" id="KI632098">
    <property type="protein sequence ID" value="EYU25191.1"/>
    <property type="molecule type" value="Genomic_DNA"/>
</dbReference>
<name>A0A022QB42_ERYGU</name>
<evidence type="ECO:0000313" key="1">
    <source>
        <dbReference type="EMBL" id="EYU25191.1"/>
    </source>
</evidence>
<protein>
    <submittedName>
        <fullName evidence="1">Uncharacterized protein</fullName>
    </submittedName>
</protein>
<accession>A0A022QB42</accession>
<sequence>MNTYLIKTRDVSVQIIRLSVPKRSSSERLVNRVEEKTLTGEVPKSPYTTPSDWYLRLSMLMRLISPSEAHGSVNCLCFINLLAGVV</sequence>
<dbReference type="Proteomes" id="UP000030748">
    <property type="component" value="Unassembled WGS sequence"/>
</dbReference>
<organism evidence="1 2">
    <name type="scientific">Erythranthe guttata</name>
    <name type="common">Yellow monkey flower</name>
    <name type="synonym">Mimulus guttatus</name>
    <dbReference type="NCBI Taxonomy" id="4155"/>
    <lineage>
        <taxon>Eukaryota</taxon>
        <taxon>Viridiplantae</taxon>
        <taxon>Streptophyta</taxon>
        <taxon>Embryophyta</taxon>
        <taxon>Tracheophyta</taxon>
        <taxon>Spermatophyta</taxon>
        <taxon>Magnoliopsida</taxon>
        <taxon>eudicotyledons</taxon>
        <taxon>Gunneridae</taxon>
        <taxon>Pentapetalae</taxon>
        <taxon>asterids</taxon>
        <taxon>lamiids</taxon>
        <taxon>Lamiales</taxon>
        <taxon>Phrymaceae</taxon>
        <taxon>Erythranthe</taxon>
    </lineage>
</organism>
<gene>
    <name evidence="1" type="ORF">MIMGU_mgv1a017266mg</name>
</gene>
<keyword evidence="2" id="KW-1185">Reference proteome</keyword>
<dbReference type="EMBL" id="KI632098">
    <property type="protein sequence ID" value="EYU25192.1"/>
    <property type="molecule type" value="Genomic_DNA"/>
</dbReference>
<proteinExistence type="predicted"/>